<dbReference type="STRING" id="1382798.PK35_13310"/>
<dbReference type="Proteomes" id="UP000032361">
    <property type="component" value="Unassembled WGS sequence"/>
</dbReference>
<organism evidence="1 2">
    <name type="scientific">Neotamlana nanhaiensis</name>
    <dbReference type="NCBI Taxonomy" id="1382798"/>
    <lineage>
        <taxon>Bacteria</taxon>
        <taxon>Pseudomonadati</taxon>
        <taxon>Bacteroidota</taxon>
        <taxon>Flavobacteriia</taxon>
        <taxon>Flavobacteriales</taxon>
        <taxon>Flavobacteriaceae</taxon>
        <taxon>Neotamlana</taxon>
    </lineage>
</organism>
<protein>
    <submittedName>
        <fullName evidence="1">Uncharacterized protein</fullName>
    </submittedName>
</protein>
<dbReference type="EMBL" id="JTDV01000013">
    <property type="protein sequence ID" value="KJD31727.1"/>
    <property type="molecule type" value="Genomic_DNA"/>
</dbReference>
<dbReference type="AlphaFoldDB" id="A0A0D7W1J8"/>
<sequence length="195" mass="23265">MKLIALDTMRFKLLVLVFCINYYCFCQTKNEKETRIKAEAFTCINKLKWLPNNIKRLRFYKETDGDKHSFEAKFKYSKNFYSLEFNDDCVLEDIEVLVKQKAIAPQVWTEIMAYFKQNYQKTHVIKIQRQFVNNNTTHFINEVLQNAKTLVCNYEIIAEVKTKTAQYIYELTFNPKGMFISSRVLTPNSYEFALY</sequence>
<name>A0A0D7W1J8_9FLAO</name>
<gene>
    <name evidence="1" type="ORF">PK35_13310</name>
</gene>
<proteinExistence type="predicted"/>
<comment type="caution">
    <text evidence="1">The sequence shown here is derived from an EMBL/GenBank/DDBJ whole genome shotgun (WGS) entry which is preliminary data.</text>
</comment>
<reference evidence="1 2" key="1">
    <citation type="journal article" date="2015" name="Antonie Van Leeuwenhoek">
        <title>Tamlana nanhaiensis sp. nov., isolated from surface seawater collected from the South China Sea.</title>
        <authorList>
            <person name="Liu X."/>
            <person name="Lai Q."/>
            <person name="Du Y."/>
            <person name="Li G."/>
            <person name="Sun F."/>
            <person name="Shao Z."/>
        </authorList>
    </citation>
    <scope>NUCLEOTIDE SEQUENCE [LARGE SCALE GENOMIC DNA]</scope>
    <source>
        <strain evidence="1 2">FHC16</strain>
    </source>
</reference>
<evidence type="ECO:0000313" key="2">
    <source>
        <dbReference type="Proteomes" id="UP000032361"/>
    </source>
</evidence>
<dbReference type="OrthoDB" id="943438at2"/>
<evidence type="ECO:0000313" key="1">
    <source>
        <dbReference type="EMBL" id="KJD31727.1"/>
    </source>
</evidence>
<dbReference type="SUPFAM" id="SSF160574">
    <property type="entry name" value="BT0923-like"/>
    <property type="match status" value="1"/>
</dbReference>
<accession>A0A0D7W1J8</accession>
<keyword evidence="2" id="KW-1185">Reference proteome</keyword>
<dbReference type="RefSeq" id="WP_044627049.1">
    <property type="nucleotide sequence ID" value="NZ_JTDV01000013.1"/>
</dbReference>